<organism evidence="3">
    <name type="scientific">Stegastes partitus</name>
    <name type="common">bicolor damselfish</name>
    <dbReference type="NCBI Taxonomy" id="144197"/>
    <lineage>
        <taxon>Eukaryota</taxon>
        <taxon>Metazoa</taxon>
        <taxon>Chordata</taxon>
        <taxon>Craniata</taxon>
        <taxon>Vertebrata</taxon>
        <taxon>Euteleostomi</taxon>
        <taxon>Actinopterygii</taxon>
        <taxon>Neopterygii</taxon>
        <taxon>Teleostei</taxon>
        <taxon>Neoteleostei</taxon>
        <taxon>Acanthomorphata</taxon>
        <taxon>Ovalentaria</taxon>
        <taxon>Pomacentridae</taxon>
        <taxon>Stegastes</taxon>
    </lineage>
</organism>
<keyword evidence="2" id="KW-0812">Transmembrane</keyword>
<protein>
    <submittedName>
        <fullName evidence="3">Uncharacterized protein</fullName>
    </submittedName>
</protein>
<proteinExistence type="predicted"/>
<dbReference type="Ensembl" id="ENSSPAT00000028540.1">
    <property type="protein sequence ID" value="ENSSPAP00000028083.1"/>
    <property type="gene ID" value="ENSSPAG00000021153.1"/>
</dbReference>
<evidence type="ECO:0000313" key="3">
    <source>
        <dbReference type="Ensembl" id="ENSSPAP00000028083.1"/>
    </source>
</evidence>
<feature type="region of interest" description="Disordered" evidence="1">
    <location>
        <begin position="1"/>
        <end position="56"/>
    </location>
</feature>
<reference evidence="3" key="1">
    <citation type="submission" date="2023-09" db="UniProtKB">
        <authorList>
            <consortium name="Ensembl"/>
        </authorList>
    </citation>
    <scope>IDENTIFICATION</scope>
</reference>
<dbReference type="STRING" id="144197.ENSSPAP00000028083"/>
<feature type="transmembrane region" description="Helical" evidence="2">
    <location>
        <begin position="188"/>
        <end position="207"/>
    </location>
</feature>
<evidence type="ECO:0000256" key="1">
    <source>
        <dbReference type="SAM" id="MobiDB-lite"/>
    </source>
</evidence>
<sequence length="221" mass="23784">SDESPGSRCPTEGSGADPEPAGAAGASAQKSRSNEERSVGQRSSAGGEPDSPPWCPASLGVFQTRSIFHLPRRSSSGYFSADGADSVPSSPLFLKRLTADKATQTRSPSGQVIEHAMGRMADEAHEAVGRALRRIGDDYDRILMVRVRDGQCLCVCVSEEGCGHRQQPPADTFVQMLTKVLKTAVEQLFCQILLYFIFFFIMVGYLSSSNVKPHVETGGVK</sequence>
<keyword evidence="2" id="KW-0472">Membrane</keyword>
<dbReference type="AlphaFoldDB" id="A0A3B5B3B7"/>
<accession>A0A3B5B3B7</accession>
<keyword evidence="2" id="KW-1133">Transmembrane helix</keyword>
<name>A0A3B5B3B7_9TELE</name>
<evidence type="ECO:0000256" key="2">
    <source>
        <dbReference type="SAM" id="Phobius"/>
    </source>
</evidence>
<feature type="compositionally biased region" description="Low complexity" evidence="1">
    <location>
        <begin position="12"/>
        <end position="28"/>
    </location>
</feature>
<dbReference type="GeneTree" id="ENSGT00940000177019"/>